<name>A0A210PZY2_MIZYE</name>
<dbReference type="PRINTS" id="PR00633">
    <property type="entry name" value="RCCNDNSATION"/>
</dbReference>
<dbReference type="GO" id="GO:0016197">
    <property type="term" value="P:endosomal transport"/>
    <property type="evidence" value="ECO:0007669"/>
    <property type="project" value="TreeGrafter"/>
</dbReference>
<dbReference type="InterPro" id="IPR009091">
    <property type="entry name" value="RCC1/BLIP-II"/>
</dbReference>
<dbReference type="Pfam" id="PF25383">
    <property type="entry name" value="PH_alsin"/>
    <property type="match status" value="1"/>
</dbReference>
<feature type="domain" description="VPS9" evidence="5">
    <location>
        <begin position="1676"/>
        <end position="1837"/>
    </location>
</feature>
<feature type="repeat" description="RCC1" evidence="3">
    <location>
        <begin position="188"/>
        <end position="237"/>
    </location>
</feature>
<dbReference type="SUPFAM" id="SSF48065">
    <property type="entry name" value="DBL homology domain (DH-domain)"/>
    <property type="match status" value="1"/>
</dbReference>
<dbReference type="Pfam" id="PF00415">
    <property type="entry name" value="RCC1"/>
    <property type="match status" value="4"/>
</dbReference>
<feature type="region of interest" description="Disordered" evidence="4">
    <location>
        <begin position="405"/>
        <end position="467"/>
    </location>
</feature>
<dbReference type="InterPro" id="IPR035899">
    <property type="entry name" value="DBL_dom_sf"/>
</dbReference>
<dbReference type="PANTHER" id="PTHR46089">
    <property type="entry name" value="ALSIN HOMOLOG"/>
    <property type="match status" value="1"/>
</dbReference>
<evidence type="ECO:0000313" key="7">
    <source>
        <dbReference type="Proteomes" id="UP000242188"/>
    </source>
</evidence>
<dbReference type="PROSITE" id="PS00626">
    <property type="entry name" value="RCC1_2"/>
    <property type="match status" value="2"/>
</dbReference>
<dbReference type="OrthoDB" id="284854at2759"/>
<accession>A0A210PZY2</accession>
<dbReference type="Pfam" id="PF02493">
    <property type="entry name" value="MORN"/>
    <property type="match status" value="7"/>
</dbReference>
<dbReference type="Gene3D" id="1.20.900.10">
    <property type="entry name" value="Dbl homology (DH) domain"/>
    <property type="match status" value="1"/>
</dbReference>
<dbReference type="EMBL" id="NEDP02005321">
    <property type="protein sequence ID" value="OWF42064.1"/>
    <property type="molecule type" value="Genomic_DNA"/>
</dbReference>
<organism evidence="6 7">
    <name type="scientific">Mizuhopecten yessoensis</name>
    <name type="common">Japanese scallop</name>
    <name type="synonym">Patinopecten yessoensis</name>
    <dbReference type="NCBI Taxonomy" id="6573"/>
    <lineage>
        <taxon>Eukaryota</taxon>
        <taxon>Metazoa</taxon>
        <taxon>Spiralia</taxon>
        <taxon>Lophotrochozoa</taxon>
        <taxon>Mollusca</taxon>
        <taxon>Bivalvia</taxon>
        <taxon>Autobranchia</taxon>
        <taxon>Pteriomorphia</taxon>
        <taxon>Pectinida</taxon>
        <taxon>Pectinoidea</taxon>
        <taxon>Pectinidae</taxon>
        <taxon>Mizuhopecten</taxon>
    </lineage>
</organism>
<dbReference type="Gene3D" id="2.20.110.10">
    <property type="entry name" value="Histone H3 K4-specific methyltransferase SET7/9 N-terminal domain"/>
    <property type="match status" value="3"/>
</dbReference>
<dbReference type="InterPro" id="IPR037191">
    <property type="entry name" value="VPS9_dom_sf"/>
</dbReference>
<feature type="repeat" description="RCC1" evidence="3">
    <location>
        <begin position="745"/>
        <end position="794"/>
    </location>
</feature>
<dbReference type="Pfam" id="PF02204">
    <property type="entry name" value="VPS9"/>
    <property type="match status" value="1"/>
</dbReference>
<keyword evidence="7" id="KW-1185">Reference proteome</keyword>
<dbReference type="InterPro" id="IPR003123">
    <property type="entry name" value="VPS9"/>
</dbReference>
<dbReference type="GO" id="GO:0005085">
    <property type="term" value="F:guanyl-nucleotide exchange factor activity"/>
    <property type="evidence" value="ECO:0007669"/>
    <property type="project" value="UniProtKB-KW"/>
</dbReference>
<dbReference type="SUPFAM" id="SSF50985">
    <property type="entry name" value="RCC1/BLIP-II"/>
    <property type="match status" value="2"/>
</dbReference>
<dbReference type="SUPFAM" id="SSF50729">
    <property type="entry name" value="PH domain-like"/>
    <property type="match status" value="1"/>
</dbReference>
<evidence type="ECO:0000313" key="6">
    <source>
        <dbReference type="EMBL" id="OWF42064.1"/>
    </source>
</evidence>
<reference evidence="6 7" key="1">
    <citation type="journal article" date="2017" name="Nat. Ecol. Evol.">
        <title>Scallop genome provides insights into evolution of bilaterian karyotype and development.</title>
        <authorList>
            <person name="Wang S."/>
            <person name="Zhang J."/>
            <person name="Jiao W."/>
            <person name="Li J."/>
            <person name="Xun X."/>
            <person name="Sun Y."/>
            <person name="Guo X."/>
            <person name="Huan P."/>
            <person name="Dong B."/>
            <person name="Zhang L."/>
            <person name="Hu X."/>
            <person name="Sun X."/>
            <person name="Wang J."/>
            <person name="Zhao C."/>
            <person name="Wang Y."/>
            <person name="Wang D."/>
            <person name="Huang X."/>
            <person name="Wang R."/>
            <person name="Lv J."/>
            <person name="Li Y."/>
            <person name="Zhang Z."/>
            <person name="Liu B."/>
            <person name="Lu W."/>
            <person name="Hui Y."/>
            <person name="Liang J."/>
            <person name="Zhou Z."/>
            <person name="Hou R."/>
            <person name="Li X."/>
            <person name="Liu Y."/>
            <person name="Li H."/>
            <person name="Ning X."/>
            <person name="Lin Y."/>
            <person name="Zhao L."/>
            <person name="Xing Q."/>
            <person name="Dou J."/>
            <person name="Li Y."/>
            <person name="Mao J."/>
            <person name="Guo H."/>
            <person name="Dou H."/>
            <person name="Li T."/>
            <person name="Mu C."/>
            <person name="Jiang W."/>
            <person name="Fu Q."/>
            <person name="Fu X."/>
            <person name="Miao Y."/>
            <person name="Liu J."/>
            <person name="Yu Q."/>
            <person name="Li R."/>
            <person name="Liao H."/>
            <person name="Li X."/>
            <person name="Kong Y."/>
            <person name="Jiang Z."/>
            <person name="Chourrout D."/>
            <person name="Li R."/>
            <person name="Bao Z."/>
        </authorList>
    </citation>
    <scope>NUCLEOTIDE SEQUENCE [LARGE SCALE GENOMIC DNA]</scope>
    <source>
        <strain evidence="6 7">PY_sf001</strain>
    </source>
</reference>
<feature type="region of interest" description="Disordered" evidence="4">
    <location>
        <begin position="581"/>
        <end position="622"/>
    </location>
</feature>
<dbReference type="GO" id="GO:0031267">
    <property type="term" value="F:small GTPase binding"/>
    <property type="evidence" value="ECO:0007669"/>
    <property type="project" value="TreeGrafter"/>
</dbReference>
<dbReference type="InterPro" id="IPR057248">
    <property type="entry name" value="Alsin-like_PH"/>
</dbReference>
<dbReference type="InterPro" id="IPR000408">
    <property type="entry name" value="Reg_chr_condens"/>
</dbReference>
<evidence type="ECO:0000256" key="4">
    <source>
        <dbReference type="SAM" id="MobiDB-lite"/>
    </source>
</evidence>
<proteinExistence type="predicted"/>
<feature type="compositionally biased region" description="Polar residues" evidence="4">
    <location>
        <begin position="305"/>
        <end position="314"/>
    </location>
</feature>
<evidence type="ECO:0000256" key="1">
    <source>
        <dbReference type="ARBA" id="ARBA00022658"/>
    </source>
</evidence>
<feature type="compositionally biased region" description="Polar residues" evidence="4">
    <location>
        <begin position="366"/>
        <end position="380"/>
    </location>
</feature>
<feature type="repeat" description="RCC1" evidence="3">
    <location>
        <begin position="693"/>
        <end position="744"/>
    </location>
</feature>
<evidence type="ECO:0000259" key="5">
    <source>
        <dbReference type="PROSITE" id="PS51205"/>
    </source>
</evidence>
<keyword evidence="1" id="KW-0344">Guanine-nucleotide releasing factor</keyword>
<dbReference type="InterPro" id="IPR059093">
    <property type="entry name" value="HA_Alsin"/>
</dbReference>
<dbReference type="InterPro" id="IPR011993">
    <property type="entry name" value="PH-like_dom_sf"/>
</dbReference>
<sequence>MYSVPEAIAMDNEHESLSGMEQEKDGVLSVWQGFQGSVELVSFPVLSRKQVKRVALGANHSVFLTSDQEVFSCGKNNYGQLGIGELDTEYAFDPVPVTTLDGRCVVEVACGLNHCAVVTKDGSALCWGDSKQGQCGLQQDRVLSPYPVVIQQVSSNTCEHGVQAEANNIKFTEVACGATHTLGLSVDSELWVWGSGPGIGIEGATGVIPPTLIETLSGRNILSICCGENHSIVLVEKSVIGESDRDKRQSTSSIIELKAHKFYPSTCAKCQSEIYTYMETSDTCIISNEHSCEHAQPISGDFSGDGTSNNQSADKSLDNLASGHAEDQPHEDGQEDVNKQIETESDDLTSQKTEEELISTEKENSDNITVTKSEETSISDPNPGCDDVISPRIGEDAISQTIADDQLTSGHQVNDLDPAADSKCPHKDPVTEEKDSKSKDSTMSDVTHQPFSDPLQASAAESTDDKASNIQAVGRSKSFMDGNEALQFLSKQYEDKDLAEIRPKTVEQRSTLGHLWSALPSGRNAVLMQMSAVQQQVSSMTSKAISTVTDKLPFATNQASNDPVSWDLGNVKLDAEGQKPNMESEHDLMSESNSSLDDQSSSISTPSTEDEQVPENTSPQMAESSFIERINEHTPLVDSSIEDLRDGETIPERKSMSVRTLQVKEEQMSKRASVLGPKPDLQVVPSKEVILDTEVWSWGRNFRGQLGIGDSIDRNKPCLVKVLNGKQVVKVTAGSQHSLALTADSQVYSWGSNVSKQLGHSEENCKPTKLKVMSGCHIWDIAAGECFSVFLMDRSGFQPEVHYVGKHPCQEVYVPIYKTERLVALSFLKQAGWIRALSAGGDNCACLSCWSFSGHIGSVFELISQERRFFHHLTRIRKLVVNTLQRHPFYTSLDVYPYKSTLQNLLSSFTKVYEQVGRCYVEMNRMVGDGENVLKASFFSNYGNLADYIKRYMIAFGDMLGISGFEYCGKMGSAYFEGIAKVFTLILEEKKVEKAQFGNTFQKLMAAPLQHVKEYSRLADKLAGNYESGSEEYEALNKVSLKWNSLQHFIATEQTMAANTGVFWETINQQKLVDALKIPSRRLVRDSKTHPLTLQGAGRFSVNHFILFNDLFVHSQYSSYQVFKLETLWVETPSSDSDKKQHQITITAPEDKLFLLAPSTAVKTEWIMALNSTINKVITSQKLVTRRGSMERMAPPGVRQATHTFAKHSIYKDACYTGTFLNGLVHGHGEIKWSDGRNYTGSFRDGKQHGHGRLLILQDDGKERCQEGYWRDGRLHGIGKVKYANGDVYEGYFREGMRQGHGTYRHGGHNSNSASIYIGEWNQDQKQGYGVIDDVLKGEKYMGMWNDGNRHGNGIVVTLDGMYFEGNFTSGKMTGFGLMLTDDNSCYEGDFNGITQLQGKGVLTLPTGDKIEGTFNGSWNEGLKLNGTFHKTSTPDERRSNHTVGLSSSHFKKLCVPPDKRWSDMFHHCSSILGFKGRGKPDTAKAWEAVAVMVTRGRESLWEAKQRGTLRRGTKMEQLEDLEKIPPFNAGKLTIEVYTQIKVYLQKAFDTNFHPLGQVMEGLVDVFRAAYIGVGAHPRLLAHAVQEVMSFIKRLFKIVRILFPDLPINGGPLQIVSEDVLARRKDYPHSDTESIDSALLDSDEKIEIVTAGSLLQPLLLPKIYPPLFDLYALYNDKEDERYWERVQKLNKQGDMALMAYLGIDQRFWLIEEIMFQDKRKRLSSLRDHCYLSSVDTLQQISTAFSPKEKLEVIQKTFLEITKTVQLALNEDHMWCMDELFPVFQYVVVRSKIRHLGAEVHLIEDLMESHLENGELGIMFTTLHACYYQIQNEKLPSH</sequence>
<dbReference type="STRING" id="6573.A0A210PZY2"/>
<dbReference type="SUPFAM" id="SSF109993">
    <property type="entry name" value="VPS9 domain"/>
    <property type="match status" value="1"/>
</dbReference>
<protein>
    <submittedName>
        <fullName evidence="6">Alsin</fullName>
    </submittedName>
</protein>
<dbReference type="Pfam" id="PF26202">
    <property type="entry name" value="HA_Alsin"/>
    <property type="match status" value="1"/>
</dbReference>
<keyword evidence="2" id="KW-0677">Repeat</keyword>
<feature type="compositionally biased region" description="Basic and acidic residues" evidence="4">
    <location>
        <begin position="324"/>
        <end position="342"/>
    </location>
</feature>
<dbReference type="Gene3D" id="1.20.1050.80">
    <property type="entry name" value="VPS9 domain"/>
    <property type="match status" value="1"/>
</dbReference>
<dbReference type="GO" id="GO:0005737">
    <property type="term" value="C:cytoplasm"/>
    <property type="evidence" value="ECO:0007669"/>
    <property type="project" value="TreeGrafter"/>
</dbReference>
<dbReference type="InterPro" id="IPR051984">
    <property type="entry name" value="Alsin"/>
</dbReference>
<evidence type="ECO:0000256" key="2">
    <source>
        <dbReference type="ARBA" id="ARBA00022737"/>
    </source>
</evidence>
<dbReference type="Proteomes" id="UP000242188">
    <property type="component" value="Unassembled WGS sequence"/>
</dbReference>
<evidence type="ECO:0000256" key="3">
    <source>
        <dbReference type="PROSITE-ProRule" id="PRU00235"/>
    </source>
</evidence>
<comment type="caution">
    <text evidence="6">The sequence shown here is derived from an EMBL/GenBank/DDBJ whole genome shotgun (WGS) entry which is preliminary data.</text>
</comment>
<feature type="compositionally biased region" description="Basic and acidic residues" evidence="4">
    <location>
        <begin position="352"/>
        <end position="365"/>
    </location>
</feature>
<feature type="compositionally biased region" description="Basic and acidic residues" evidence="4">
    <location>
        <begin position="423"/>
        <end position="442"/>
    </location>
</feature>
<dbReference type="PROSITE" id="PS51205">
    <property type="entry name" value="VPS9"/>
    <property type="match status" value="1"/>
</dbReference>
<dbReference type="SUPFAM" id="SSF82185">
    <property type="entry name" value="Histone H3 K4-specific methyltransferase SET7/9 N-terminal domain"/>
    <property type="match status" value="2"/>
</dbReference>
<dbReference type="PROSITE" id="PS50012">
    <property type="entry name" value="RCC1_3"/>
    <property type="match status" value="5"/>
</dbReference>
<dbReference type="Pfam" id="PF25389">
    <property type="entry name" value="DH_ALS2"/>
    <property type="match status" value="1"/>
</dbReference>
<dbReference type="Gene3D" id="2.130.10.30">
    <property type="entry name" value="Regulator of chromosome condensation 1/beta-lactamase-inhibitor protein II"/>
    <property type="match status" value="2"/>
</dbReference>
<feature type="repeat" description="RCC1" evidence="3">
    <location>
        <begin position="122"/>
        <end position="187"/>
    </location>
</feature>
<dbReference type="PANTHER" id="PTHR46089:SF2">
    <property type="entry name" value="ALSIN HOMOLOG"/>
    <property type="match status" value="1"/>
</dbReference>
<gene>
    <name evidence="6" type="ORF">KP79_PYT24394</name>
</gene>
<dbReference type="InterPro" id="IPR003409">
    <property type="entry name" value="MORN"/>
</dbReference>
<feature type="repeat" description="RCC1" evidence="3">
    <location>
        <begin position="68"/>
        <end position="121"/>
    </location>
</feature>
<feature type="compositionally biased region" description="Low complexity" evidence="4">
    <location>
        <begin position="590"/>
        <end position="607"/>
    </location>
</feature>
<dbReference type="SMART" id="SM00698">
    <property type="entry name" value="MORN"/>
    <property type="match status" value="6"/>
</dbReference>
<dbReference type="Gene3D" id="2.30.29.30">
    <property type="entry name" value="Pleckstrin-homology domain (PH domain)/Phosphotyrosine-binding domain (PTB)"/>
    <property type="match status" value="1"/>
</dbReference>
<feature type="region of interest" description="Disordered" evidence="4">
    <location>
        <begin position="297"/>
        <end position="391"/>
    </location>
</feature>